<comment type="caution">
    <text evidence="1">The sequence shown here is derived from an EMBL/GenBank/DDBJ whole genome shotgun (WGS) entry which is preliminary data.</text>
</comment>
<name>A0ABR8J5L9_9NOST</name>
<reference evidence="1 2" key="1">
    <citation type="journal article" date="2020" name="ISME J.">
        <title>Comparative genomics reveals insights into cyanobacterial evolution and habitat adaptation.</title>
        <authorList>
            <person name="Chen M.Y."/>
            <person name="Teng W.K."/>
            <person name="Zhao L."/>
            <person name="Hu C.X."/>
            <person name="Zhou Y.K."/>
            <person name="Han B.P."/>
            <person name="Song L.R."/>
            <person name="Shu W.S."/>
        </authorList>
    </citation>
    <scope>NUCLEOTIDE SEQUENCE [LARGE SCALE GENOMIC DNA]</scope>
    <source>
        <strain evidence="1 2">FACHB-362</strain>
    </source>
</reference>
<sequence length="279" mass="31352">MTTVVCWLNKDRGVNKIWAVSDTRISRSNTSSSGNDYSILLDSGAKLFPLYIKCRNIMSFEDKAYFEHTIGMAYAGSSLIGLNLYATLVYLLQNCSSNEGAVPSILDIANFAATLLKRMIREVGEINPTGASCELAIFGFCHVSSEFKIIHLDPDTKDNTLDIVVTEENTLDDNHLLLLGDKRKEIRQLIENKRAEYVKNEFSWWYSPKEVIESLIEEEKFNTIGGAIQTCIAAESEFKIYANAFSTEQGIKQETTFYQNIDISKMVSLGNCFIAIPIF</sequence>
<dbReference type="EMBL" id="JACJTQ010000015">
    <property type="protein sequence ID" value="MBD2692416.1"/>
    <property type="molecule type" value="Genomic_DNA"/>
</dbReference>
<proteinExistence type="predicted"/>
<organism evidence="1 2">
    <name type="scientific">Anabaena catenula FACHB-362</name>
    <dbReference type="NCBI Taxonomy" id="2692877"/>
    <lineage>
        <taxon>Bacteria</taxon>
        <taxon>Bacillati</taxon>
        <taxon>Cyanobacteriota</taxon>
        <taxon>Cyanophyceae</taxon>
        <taxon>Nostocales</taxon>
        <taxon>Nostocaceae</taxon>
        <taxon>Anabaena</taxon>
    </lineage>
</organism>
<evidence type="ECO:0000313" key="2">
    <source>
        <dbReference type="Proteomes" id="UP000660381"/>
    </source>
</evidence>
<keyword evidence="2" id="KW-1185">Reference proteome</keyword>
<dbReference type="RefSeq" id="WP_190906813.1">
    <property type="nucleotide sequence ID" value="NZ_JACJTQ010000015.1"/>
</dbReference>
<evidence type="ECO:0000313" key="1">
    <source>
        <dbReference type="EMBL" id="MBD2692416.1"/>
    </source>
</evidence>
<dbReference type="Proteomes" id="UP000660381">
    <property type="component" value="Unassembled WGS sequence"/>
</dbReference>
<accession>A0ABR8J5L9</accession>
<protein>
    <submittedName>
        <fullName evidence="1">Uncharacterized protein</fullName>
    </submittedName>
</protein>
<gene>
    <name evidence="1" type="ORF">H6G68_11725</name>
</gene>